<evidence type="ECO:0000313" key="2">
    <source>
        <dbReference type="Proteomes" id="UP001185012"/>
    </source>
</evidence>
<evidence type="ECO:0000313" key="1">
    <source>
        <dbReference type="EMBL" id="MDR6225444.1"/>
    </source>
</evidence>
<evidence type="ECO:0008006" key="3">
    <source>
        <dbReference type="Google" id="ProtNLM"/>
    </source>
</evidence>
<organism evidence="1 2">
    <name type="scientific">Desmospora profundinema</name>
    <dbReference type="NCBI Taxonomy" id="1571184"/>
    <lineage>
        <taxon>Bacteria</taxon>
        <taxon>Bacillati</taxon>
        <taxon>Bacillota</taxon>
        <taxon>Bacilli</taxon>
        <taxon>Bacillales</taxon>
        <taxon>Thermoactinomycetaceae</taxon>
        <taxon>Desmospora</taxon>
    </lineage>
</organism>
<gene>
    <name evidence="1" type="ORF">JOE21_001442</name>
</gene>
<protein>
    <recommendedName>
        <fullName evidence="3">DNA-binding protein</fullName>
    </recommendedName>
</protein>
<dbReference type="Proteomes" id="UP001185012">
    <property type="component" value="Unassembled WGS sequence"/>
</dbReference>
<sequence>MDFFMLGFGIAVAGYFVGNGLSNFNQGTKSGFDLLDEEDEHKLIPESDVHYFLGVTKEDAKVLIQEHPDIPHIQLNGKVYFPKSKLREWLLKIGS</sequence>
<dbReference type="RefSeq" id="WP_309864148.1">
    <property type="nucleotide sequence ID" value="NZ_JAVDQG010000003.1"/>
</dbReference>
<proteinExistence type="predicted"/>
<reference evidence="1 2" key="1">
    <citation type="submission" date="2023-07" db="EMBL/GenBank/DDBJ databases">
        <title>Genomic Encyclopedia of Type Strains, Phase IV (KMG-IV): sequencing the most valuable type-strain genomes for metagenomic binning, comparative biology and taxonomic classification.</title>
        <authorList>
            <person name="Goeker M."/>
        </authorList>
    </citation>
    <scope>NUCLEOTIDE SEQUENCE [LARGE SCALE GENOMIC DNA]</scope>
    <source>
        <strain evidence="1 2">DSM 45903</strain>
    </source>
</reference>
<comment type="caution">
    <text evidence="1">The sequence shown here is derived from an EMBL/GenBank/DDBJ whole genome shotgun (WGS) entry which is preliminary data.</text>
</comment>
<keyword evidence="2" id="KW-1185">Reference proteome</keyword>
<name>A0ABU1IMQ2_9BACL</name>
<dbReference type="EMBL" id="JAVDQG010000003">
    <property type="protein sequence ID" value="MDR6225444.1"/>
    <property type="molecule type" value="Genomic_DNA"/>
</dbReference>
<accession>A0ABU1IMQ2</accession>